<proteinExistence type="predicted"/>
<dbReference type="InterPro" id="IPR003615">
    <property type="entry name" value="HNH_nuc"/>
</dbReference>
<organism evidence="2 3">
    <name type="scientific">Trichophyton tonsurans (strain CBS 112818)</name>
    <name type="common">Scalp ringworm fungus</name>
    <dbReference type="NCBI Taxonomy" id="647933"/>
    <lineage>
        <taxon>Eukaryota</taxon>
        <taxon>Fungi</taxon>
        <taxon>Dikarya</taxon>
        <taxon>Ascomycota</taxon>
        <taxon>Pezizomycotina</taxon>
        <taxon>Eurotiomycetes</taxon>
        <taxon>Eurotiomycetidae</taxon>
        <taxon>Onygenales</taxon>
        <taxon>Arthrodermataceae</taxon>
        <taxon>Trichophyton</taxon>
    </lineage>
</organism>
<keyword evidence="3" id="KW-1185">Reference proteome</keyword>
<feature type="domain" description="HNH nuclease" evidence="1">
    <location>
        <begin position="211"/>
        <end position="289"/>
    </location>
</feature>
<dbReference type="Pfam" id="PF13391">
    <property type="entry name" value="HNH_2"/>
    <property type="match status" value="1"/>
</dbReference>
<name>F2S1F6_TRIT1</name>
<sequence>MAYQQPLDLPGPSPVPPQLHHQASFEGVINYDQLPPLAGARRSRAQDVLYRIVRRVGDEAGIKEAYHRHLLIRHSYEFSASDLYMFLRVFFSFMGFDIDDDAEIDTDDSRLTEKLKGFADMLLDQFFIPLKANGKKTPQPTPAQISATRSIKSPHEIIGTVERVSYLRSLCLIRDRHRCVVSRVFDFQEELRRLRAHGPGVVDDDGNVIKAKDPREYLEVAHILPHSLIAVDKNLQLNDARRSAINILNIFDCNVASVIEGPYIDSPRNAISLTHTIYRFFGNFEIYFEAVSGEENTYRIESIDTPGYAERLGLPVTRELFLSDGKTIDPPSPRLLALHRAIAKILSLSGAGEYIDKLFQDLEETGVREDGSTDLGRLITYRLGSGQDYIAQAD</sequence>
<evidence type="ECO:0000313" key="2">
    <source>
        <dbReference type="EMBL" id="EGD97405.1"/>
    </source>
</evidence>
<dbReference type="AlphaFoldDB" id="F2S1F6"/>
<accession>F2S1F6</accession>
<evidence type="ECO:0000259" key="1">
    <source>
        <dbReference type="Pfam" id="PF13391"/>
    </source>
</evidence>
<dbReference type="EMBL" id="GG698501">
    <property type="protein sequence ID" value="EGD97405.1"/>
    <property type="molecule type" value="Genomic_DNA"/>
</dbReference>
<gene>
    <name evidence="2" type="ORF">TESG_04815</name>
</gene>
<evidence type="ECO:0000313" key="3">
    <source>
        <dbReference type="Proteomes" id="UP000009172"/>
    </source>
</evidence>
<reference evidence="3" key="1">
    <citation type="journal article" date="2012" name="MBio">
        <title>Comparative genome analysis of Trichophyton rubrum and related dermatophytes reveals candidate genes involved in infection.</title>
        <authorList>
            <person name="Martinez D.A."/>
            <person name="Oliver B.G."/>
            <person name="Graeser Y."/>
            <person name="Goldberg J.M."/>
            <person name="Li W."/>
            <person name="Martinez-Rossi N.M."/>
            <person name="Monod M."/>
            <person name="Shelest E."/>
            <person name="Barton R.C."/>
            <person name="Birch E."/>
            <person name="Brakhage A.A."/>
            <person name="Chen Z."/>
            <person name="Gurr S.J."/>
            <person name="Heiman D."/>
            <person name="Heitman J."/>
            <person name="Kosti I."/>
            <person name="Rossi A."/>
            <person name="Saif S."/>
            <person name="Samalova M."/>
            <person name="Saunders C.W."/>
            <person name="Shea T."/>
            <person name="Summerbell R.C."/>
            <person name="Xu J."/>
            <person name="Young S."/>
            <person name="Zeng Q."/>
            <person name="Birren B.W."/>
            <person name="Cuomo C.A."/>
            <person name="White T.C."/>
        </authorList>
    </citation>
    <scope>NUCLEOTIDE SEQUENCE [LARGE SCALE GENOMIC DNA]</scope>
    <source>
        <strain evidence="3">CBS 112818</strain>
    </source>
</reference>
<dbReference type="Proteomes" id="UP000009172">
    <property type="component" value="Unassembled WGS sequence"/>
</dbReference>
<dbReference type="OrthoDB" id="2104739at2759"/>
<dbReference type="HOGENOM" id="CLU_043858_1_1_1"/>
<protein>
    <recommendedName>
        <fullName evidence="1">HNH nuclease domain-containing protein</fullName>
    </recommendedName>
</protein>